<feature type="region of interest" description="Disordered" evidence="1">
    <location>
        <begin position="112"/>
        <end position="175"/>
    </location>
</feature>
<gene>
    <name evidence="2" type="ORF">V1478_010821</name>
</gene>
<feature type="region of interest" description="Disordered" evidence="1">
    <location>
        <begin position="30"/>
        <end position="67"/>
    </location>
</feature>
<reference evidence="2 3" key="1">
    <citation type="journal article" date="2024" name="Ann. Entomol. Soc. Am.">
        <title>Genomic analyses of the southern and eastern yellowjacket wasps (Hymenoptera: Vespidae) reveal evolutionary signatures of social life.</title>
        <authorList>
            <person name="Catto M.A."/>
            <person name="Caine P.B."/>
            <person name="Orr S.E."/>
            <person name="Hunt B.G."/>
            <person name="Goodisman M.A.D."/>
        </authorList>
    </citation>
    <scope>NUCLEOTIDE SEQUENCE [LARGE SCALE GENOMIC DNA]</scope>
    <source>
        <strain evidence="2">233</strain>
        <tissue evidence="2">Head and thorax</tissue>
    </source>
</reference>
<evidence type="ECO:0000256" key="1">
    <source>
        <dbReference type="SAM" id="MobiDB-lite"/>
    </source>
</evidence>
<protein>
    <submittedName>
        <fullName evidence="2">Uncharacterized protein</fullName>
    </submittedName>
</protein>
<evidence type="ECO:0000313" key="3">
    <source>
        <dbReference type="Proteomes" id="UP001607302"/>
    </source>
</evidence>
<sequence>MKEEKEGNPAETFSRAEKYGKDVFVEKLCVGRGDPRGKKRSNSSADARSIPTTTTTTTTTTTSVSTDVSMRKTFSASTDRFILSEMQTSYRTKCKSKGIFIPLFFPSTNAIFPSTISGNTRSRRRRPPSPLPPLPPLPPSPPPPPPQPPSLSSSSSSSPSPSSSSASTERLNAYAEYQFERTPSTLTANMALRE</sequence>
<dbReference type="AlphaFoldDB" id="A0ABD2AFF1"/>
<feature type="compositionally biased region" description="Pro residues" evidence="1">
    <location>
        <begin position="128"/>
        <end position="149"/>
    </location>
</feature>
<feature type="compositionally biased region" description="Low complexity" evidence="1">
    <location>
        <begin position="52"/>
        <end position="62"/>
    </location>
</feature>
<comment type="caution">
    <text evidence="2">The sequence shown here is derived from an EMBL/GenBank/DDBJ whole genome shotgun (WGS) entry which is preliminary data.</text>
</comment>
<dbReference type="EMBL" id="JAUDFV010000149">
    <property type="protein sequence ID" value="KAL2719359.1"/>
    <property type="molecule type" value="Genomic_DNA"/>
</dbReference>
<proteinExistence type="predicted"/>
<organism evidence="2 3">
    <name type="scientific">Vespula squamosa</name>
    <name type="common">Southern yellow jacket</name>
    <name type="synonym">Wasp</name>
    <dbReference type="NCBI Taxonomy" id="30214"/>
    <lineage>
        <taxon>Eukaryota</taxon>
        <taxon>Metazoa</taxon>
        <taxon>Ecdysozoa</taxon>
        <taxon>Arthropoda</taxon>
        <taxon>Hexapoda</taxon>
        <taxon>Insecta</taxon>
        <taxon>Pterygota</taxon>
        <taxon>Neoptera</taxon>
        <taxon>Endopterygota</taxon>
        <taxon>Hymenoptera</taxon>
        <taxon>Apocrita</taxon>
        <taxon>Aculeata</taxon>
        <taxon>Vespoidea</taxon>
        <taxon>Vespidae</taxon>
        <taxon>Vespinae</taxon>
        <taxon>Vespula</taxon>
    </lineage>
</organism>
<dbReference type="Proteomes" id="UP001607302">
    <property type="component" value="Unassembled WGS sequence"/>
</dbReference>
<keyword evidence="3" id="KW-1185">Reference proteome</keyword>
<feature type="compositionally biased region" description="Low complexity" evidence="1">
    <location>
        <begin position="150"/>
        <end position="165"/>
    </location>
</feature>
<evidence type="ECO:0000313" key="2">
    <source>
        <dbReference type="EMBL" id="KAL2719359.1"/>
    </source>
</evidence>
<accession>A0ABD2AFF1</accession>
<name>A0ABD2AFF1_VESSQ</name>